<accession>A0ABR6ZUB5</accession>
<sequence length="82" mass="9407">MKNYLFYVMVLLIVLIGLALILFAMNKLKQKESGVAGLFIFGPAYLILLKRNYKFTTREKLGWGAVFVLMLVVPLISHWLES</sequence>
<evidence type="ECO:0000313" key="2">
    <source>
        <dbReference type="EMBL" id="MBC3919481.1"/>
    </source>
</evidence>
<reference evidence="2 3" key="1">
    <citation type="submission" date="2020-08" db="EMBL/GenBank/DDBJ databases">
        <title>Novel species isolated from subtropical streams in China.</title>
        <authorList>
            <person name="Lu H."/>
        </authorList>
    </citation>
    <scope>NUCLEOTIDE SEQUENCE [LARGE SCALE GENOMIC DNA]</scope>
    <source>
        <strain evidence="2 3">CY18W</strain>
    </source>
</reference>
<feature type="transmembrane region" description="Helical" evidence="1">
    <location>
        <begin position="5"/>
        <end position="25"/>
    </location>
</feature>
<keyword evidence="3" id="KW-1185">Reference proteome</keyword>
<keyword evidence="1" id="KW-0812">Transmembrane</keyword>
<proteinExistence type="predicted"/>
<organism evidence="2 3">
    <name type="scientific">Undibacterium hunanense</name>
    <dbReference type="NCBI Taxonomy" id="2762292"/>
    <lineage>
        <taxon>Bacteria</taxon>
        <taxon>Pseudomonadati</taxon>
        <taxon>Pseudomonadota</taxon>
        <taxon>Betaproteobacteria</taxon>
        <taxon>Burkholderiales</taxon>
        <taxon>Oxalobacteraceae</taxon>
        <taxon>Undibacterium</taxon>
    </lineage>
</organism>
<name>A0ABR6ZUB5_9BURK</name>
<keyword evidence="1" id="KW-1133">Transmembrane helix</keyword>
<dbReference type="EMBL" id="JACOGF010000010">
    <property type="protein sequence ID" value="MBC3919481.1"/>
    <property type="molecule type" value="Genomic_DNA"/>
</dbReference>
<comment type="caution">
    <text evidence="2">The sequence shown here is derived from an EMBL/GenBank/DDBJ whole genome shotgun (WGS) entry which is preliminary data.</text>
</comment>
<dbReference type="Proteomes" id="UP000650424">
    <property type="component" value="Unassembled WGS sequence"/>
</dbReference>
<feature type="transmembrane region" description="Helical" evidence="1">
    <location>
        <begin position="31"/>
        <end position="49"/>
    </location>
</feature>
<keyword evidence="1" id="KW-0472">Membrane</keyword>
<feature type="transmembrane region" description="Helical" evidence="1">
    <location>
        <begin position="61"/>
        <end position="80"/>
    </location>
</feature>
<evidence type="ECO:0000256" key="1">
    <source>
        <dbReference type="SAM" id="Phobius"/>
    </source>
</evidence>
<evidence type="ECO:0000313" key="3">
    <source>
        <dbReference type="Proteomes" id="UP000650424"/>
    </source>
</evidence>
<protein>
    <submittedName>
        <fullName evidence="2">Uncharacterized protein</fullName>
    </submittedName>
</protein>
<gene>
    <name evidence="2" type="ORF">H8L32_18475</name>
</gene>
<dbReference type="RefSeq" id="WP_186948753.1">
    <property type="nucleotide sequence ID" value="NZ_JACOGF010000010.1"/>
</dbReference>